<protein>
    <submittedName>
        <fullName evidence="6">IclR family transcriptional regulator</fullName>
    </submittedName>
</protein>
<accession>A0A643FUZ0</accession>
<dbReference type="GO" id="GO:0003677">
    <property type="term" value="F:DNA binding"/>
    <property type="evidence" value="ECO:0007669"/>
    <property type="project" value="UniProtKB-KW"/>
</dbReference>
<dbReference type="GeneID" id="98405490"/>
<dbReference type="PANTHER" id="PTHR30136">
    <property type="entry name" value="HELIX-TURN-HELIX TRANSCRIPTIONAL REGULATOR, ICLR FAMILY"/>
    <property type="match status" value="1"/>
</dbReference>
<dbReference type="Pfam" id="PF01614">
    <property type="entry name" value="IclR_C"/>
    <property type="match status" value="1"/>
</dbReference>
<sequence>MSTLVNAADVLKLIAKLRSDITVTDVVTHLGLAKSSASRTLSMMAEYGFLERDSVSRAYRPGAVVMEASYHFRASHTALTLLQGVLDKLVGETGYTGYINVLDGADSVVIQMRTGAGSLQVYTPPGSRAPAYASSIGRAILSRLTDEEVTALVQDGFEVRRGNIPRTRKDLLARLKEARETGWALSRGEFVQNVAGISAALRDPTTRQIYGLGIAMPVQDLTDAMVQRFGARIVEATSDAGRQIGDPYWLAFAPR</sequence>
<evidence type="ECO:0000259" key="4">
    <source>
        <dbReference type="PROSITE" id="PS51077"/>
    </source>
</evidence>
<dbReference type="RefSeq" id="WP_150986080.1">
    <property type="nucleotide sequence ID" value="NZ_CP062804.1"/>
</dbReference>
<dbReference type="InterPro" id="IPR005471">
    <property type="entry name" value="Tscrpt_reg_IclR_N"/>
</dbReference>
<evidence type="ECO:0000259" key="5">
    <source>
        <dbReference type="PROSITE" id="PS51078"/>
    </source>
</evidence>
<dbReference type="SUPFAM" id="SSF46785">
    <property type="entry name" value="Winged helix' DNA-binding domain"/>
    <property type="match status" value="1"/>
</dbReference>
<evidence type="ECO:0000256" key="1">
    <source>
        <dbReference type="ARBA" id="ARBA00023015"/>
    </source>
</evidence>
<reference evidence="6 7" key="1">
    <citation type="submission" date="2020-10" db="EMBL/GenBank/DDBJ databases">
        <title>Complete genome sequence of Cupriavidus basilensis CCUG 49340T.</title>
        <authorList>
            <person name="Salva-Serra F."/>
            <person name="Donoso R.A."/>
            <person name="Cho K.H."/>
            <person name="Yoo J.A."/>
            <person name="Lee K."/>
            <person name="Yoon S.-H."/>
            <person name="Perez-Pantoja D."/>
            <person name="Moore E.R.B."/>
        </authorList>
    </citation>
    <scope>NUCLEOTIDE SEQUENCE [LARGE SCALE GENOMIC DNA]</scope>
    <source>
        <strain evidence="7">CCUG 49340</strain>
    </source>
</reference>
<dbReference type="SUPFAM" id="SSF55781">
    <property type="entry name" value="GAF domain-like"/>
    <property type="match status" value="1"/>
</dbReference>
<feature type="domain" description="HTH iclR-type" evidence="4">
    <location>
        <begin position="1"/>
        <end position="63"/>
    </location>
</feature>
<dbReference type="Gene3D" id="1.10.10.10">
    <property type="entry name" value="Winged helix-like DNA-binding domain superfamily/Winged helix DNA-binding domain"/>
    <property type="match status" value="1"/>
</dbReference>
<keyword evidence="2" id="KW-0238">DNA-binding</keyword>
<dbReference type="InterPro" id="IPR029016">
    <property type="entry name" value="GAF-like_dom_sf"/>
</dbReference>
<dbReference type="InterPro" id="IPR036390">
    <property type="entry name" value="WH_DNA-bd_sf"/>
</dbReference>
<dbReference type="GO" id="GO:0003700">
    <property type="term" value="F:DNA-binding transcription factor activity"/>
    <property type="evidence" value="ECO:0007669"/>
    <property type="project" value="TreeGrafter"/>
</dbReference>
<dbReference type="EMBL" id="CP062804">
    <property type="protein sequence ID" value="QOT79271.1"/>
    <property type="molecule type" value="Genomic_DNA"/>
</dbReference>
<evidence type="ECO:0000256" key="3">
    <source>
        <dbReference type="ARBA" id="ARBA00023163"/>
    </source>
</evidence>
<dbReference type="Proteomes" id="UP000397656">
    <property type="component" value="Chromosome 2"/>
</dbReference>
<keyword evidence="1" id="KW-0805">Transcription regulation</keyword>
<dbReference type="SMART" id="SM00346">
    <property type="entry name" value="HTH_ICLR"/>
    <property type="match status" value="1"/>
</dbReference>
<dbReference type="InterPro" id="IPR014757">
    <property type="entry name" value="Tscrpt_reg_IclR_C"/>
</dbReference>
<organism evidence="6 7">
    <name type="scientific">Cupriavidus basilensis</name>
    <dbReference type="NCBI Taxonomy" id="68895"/>
    <lineage>
        <taxon>Bacteria</taxon>
        <taxon>Pseudomonadati</taxon>
        <taxon>Pseudomonadota</taxon>
        <taxon>Betaproteobacteria</taxon>
        <taxon>Burkholderiales</taxon>
        <taxon>Burkholderiaceae</taxon>
        <taxon>Cupriavidus</taxon>
    </lineage>
</organism>
<name>A0A643FUZ0_9BURK</name>
<keyword evidence="3" id="KW-0804">Transcription</keyword>
<dbReference type="PROSITE" id="PS51077">
    <property type="entry name" value="HTH_ICLR"/>
    <property type="match status" value="1"/>
</dbReference>
<dbReference type="Gene3D" id="3.30.450.40">
    <property type="match status" value="1"/>
</dbReference>
<evidence type="ECO:0000313" key="7">
    <source>
        <dbReference type="Proteomes" id="UP000397656"/>
    </source>
</evidence>
<dbReference type="AlphaFoldDB" id="A0A643FUZ0"/>
<feature type="domain" description="IclR-ED" evidence="5">
    <location>
        <begin position="64"/>
        <end position="246"/>
    </location>
</feature>
<dbReference type="GO" id="GO:0045892">
    <property type="term" value="P:negative regulation of DNA-templated transcription"/>
    <property type="evidence" value="ECO:0007669"/>
    <property type="project" value="TreeGrafter"/>
</dbReference>
<dbReference type="PROSITE" id="PS51078">
    <property type="entry name" value="ICLR_ED"/>
    <property type="match status" value="1"/>
</dbReference>
<gene>
    <name evidence="6" type="ORF">F7R26_031495</name>
</gene>
<dbReference type="PANTHER" id="PTHR30136:SF35">
    <property type="entry name" value="HTH-TYPE TRANSCRIPTIONAL REGULATOR RV1719"/>
    <property type="match status" value="1"/>
</dbReference>
<dbReference type="InterPro" id="IPR036388">
    <property type="entry name" value="WH-like_DNA-bd_sf"/>
</dbReference>
<dbReference type="InterPro" id="IPR050707">
    <property type="entry name" value="HTH_MetabolicPath_Reg"/>
</dbReference>
<dbReference type="Pfam" id="PF09339">
    <property type="entry name" value="HTH_IclR"/>
    <property type="match status" value="1"/>
</dbReference>
<evidence type="ECO:0000256" key="2">
    <source>
        <dbReference type="ARBA" id="ARBA00023125"/>
    </source>
</evidence>
<evidence type="ECO:0000313" key="6">
    <source>
        <dbReference type="EMBL" id="QOT79271.1"/>
    </source>
</evidence>
<proteinExistence type="predicted"/>